<name>A0ABU2DUJ7_9MICC</name>
<evidence type="ECO:0000256" key="1">
    <source>
        <dbReference type="ARBA" id="ARBA00004196"/>
    </source>
</evidence>
<evidence type="ECO:0000313" key="9">
    <source>
        <dbReference type="Proteomes" id="UP001251870"/>
    </source>
</evidence>
<feature type="coiled-coil region" evidence="6">
    <location>
        <begin position="210"/>
        <end position="237"/>
    </location>
</feature>
<reference evidence="8 9" key="1">
    <citation type="submission" date="2023-09" db="EMBL/GenBank/DDBJ databases">
        <title>Description of three actinobacteria isolated from air of manufacturing shop in a pharmaceutical factory.</title>
        <authorList>
            <person name="Zhang D.-F."/>
        </authorList>
    </citation>
    <scope>NUCLEOTIDE SEQUENCE [LARGE SCALE GENOMIC DNA]</scope>
    <source>
        <strain evidence="8 9">LY-0111</strain>
    </source>
</reference>
<gene>
    <name evidence="8" type="ORF">RIL96_11530</name>
</gene>
<dbReference type="Gene3D" id="3.40.50.1980">
    <property type="entry name" value="Nitrogenase molybdenum iron protein domain"/>
    <property type="match status" value="2"/>
</dbReference>
<evidence type="ECO:0000256" key="3">
    <source>
        <dbReference type="ARBA" id="ARBA00022723"/>
    </source>
</evidence>
<comment type="similarity">
    <text evidence="5">Belongs to the bacterial solute-binding protein 9 family.</text>
</comment>
<dbReference type="InterPro" id="IPR006129">
    <property type="entry name" value="AdhesinB"/>
</dbReference>
<dbReference type="Proteomes" id="UP001251870">
    <property type="component" value="Unassembled WGS sequence"/>
</dbReference>
<evidence type="ECO:0000256" key="4">
    <source>
        <dbReference type="ARBA" id="ARBA00022729"/>
    </source>
</evidence>
<dbReference type="PANTHER" id="PTHR42953">
    <property type="entry name" value="HIGH-AFFINITY ZINC UPTAKE SYSTEM PROTEIN ZNUA-RELATED"/>
    <property type="match status" value="1"/>
</dbReference>
<keyword evidence="3" id="KW-0479">Metal-binding</keyword>
<evidence type="ECO:0000256" key="5">
    <source>
        <dbReference type="RuleBase" id="RU003512"/>
    </source>
</evidence>
<evidence type="ECO:0000256" key="2">
    <source>
        <dbReference type="ARBA" id="ARBA00022448"/>
    </source>
</evidence>
<dbReference type="EMBL" id="JAVKGR010000018">
    <property type="protein sequence ID" value="MDR8020194.1"/>
    <property type="molecule type" value="Genomic_DNA"/>
</dbReference>
<dbReference type="Pfam" id="PF01297">
    <property type="entry name" value="ZnuA"/>
    <property type="match status" value="1"/>
</dbReference>
<organism evidence="8 9">
    <name type="scientific">Nesterenkonia aerolata</name>
    <dbReference type="NCBI Taxonomy" id="3074079"/>
    <lineage>
        <taxon>Bacteria</taxon>
        <taxon>Bacillati</taxon>
        <taxon>Actinomycetota</taxon>
        <taxon>Actinomycetes</taxon>
        <taxon>Micrococcales</taxon>
        <taxon>Micrococcaceae</taxon>
        <taxon>Nesterenkonia</taxon>
    </lineage>
</organism>
<dbReference type="InterPro" id="IPR006128">
    <property type="entry name" value="Lipoprotein_PsaA-like"/>
</dbReference>
<dbReference type="InterPro" id="IPR006127">
    <property type="entry name" value="ZnuA-like"/>
</dbReference>
<dbReference type="RefSeq" id="WP_310549175.1">
    <property type="nucleotide sequence ID" value="NZ_JAVKGR010000018.1"/>
</dbReference>
<evidence type="ECO:0000256" key="7">
    <source>
        <dbReference type="SAM" id="MobiDB-lite"/>
    </source>
</evidence>
<comment type="caution">
    <text evidence="8">The sequence shown here is derived from an EMBL/GenBank/DDBJ whole genome shotgun (WGS) entry which is preliminary data.</text>
</comment>
<proteinExistence type="inferred from homology"/>
<protein>
    <submittedName>
        <fullName evidence="8">Zinc ABC transporter substrate-binding protein</fullName>
    </submittedName>
</protein>
<dbReference type="SUPFAM" id="SSF53807">
    <property type="entry name" value="Helical backbone' metal receptor"/>
    <property type="match status" value="1"/>
</dbReference>
<dbReference type="InterPro" id="IPR050492">
    <property type="entry name" value="Bact_metal-bind_prot9"/>
</dbReference>
<accession>A0ABU2DUJ7</accession>
<keyword evidence="2 5" id="KW-0813">Transport</keyword>
<dbReference type="PANTHER" id="PTHR42953:SF1">
    <property type="entry name" value="METAL-BINDING PROTEIN HI_0362-RELATED"/>
    <property type="match status" value="1"/>
</dbReference>
<dbReference type="PRINTS" id="PR00690">
    <property type="entry name" value="ADHESNFAMILY"/>
</dbReference>
<keyword evidence="6" id="KW-0175">Coiled coil</keyword>
<evidence type="ECO:0000313" key="8">
    <source>
        <dbReference type="EMBL" id="MDR8020194.1"/>
    </source>
</evidence>
<feature type="region of interest" description="Disordered" evidence="7">
    <location>
        <begin position="1"/>
        <end position="20"/>
    </location>
</feature>
<dbReference type="PRINTS" id="PR00691">
    <property type="entry name" value="ADHESINB"/>
</dbReference>
<sequence length="357" mass="38798">MTKPTLGAMPSVSPSSRGLPPLHPFLPWAQRPHRRRFSHGQAAAITAVIASALTLSGCAESSPERSTDDRGDERPLVLTTFTILEDITAQVGGDRVDVETIAPAGAEIHEYDPTPSDLRTAAQADLILSNGLGLEAWYDRFLDQVEAENVTLTQHIDPLPVTSLPGHPEAGEDLPENPHAWMSPTVAQDYVTAAEEALSELSPEDAEYFAKNAAEYRAELQEIADDARERVEQLDSRAHLVTCEGAFSYLTEDLGLQEHYLWPVNAGTEGTPQQIEAQTQYVIDHEVPMIFCESTVNDAAQQQVAETADAELGEPLYVDSLTGPDGDAPTFLELLRYDIERILDGAEAGNPGTQETS</sequence>
<keyword evidence="9" id="KW-1185">Reference proteome</keyword>
<evidence type="ECO:0000256" key="6">
    <source>
        <dbReference type="SAM" id="Coils"/>
    </source>
</evidence>
<keyword evidence="4" id="KW-0732">Signal</keyword>
<comment type="subcellular location">
    <subcellularLocation>
        <location evidence="1">Cell envelope</location>
    </subcellularLocation>
</comment>